<dbReference type="RefSeq" id="WP_116240350.1">
    <property type="nucleotide sequence ID" value="NZ_QUAB01000005.1"/>
</dbReference>
<keyword evidence="8 11" id="KW-0346">Stress response</keyword>
<evidence type="ECO:0000256" key="13">
    <source>
        <dbReference type="RuleBase" id="RU003555"/>
    </source>
</evidence>
<dbReference type="GO" id="GO:0016787">
    <property type="term" value="F:hydrolase activity"/>
    <property type="evidence" value="ECO:0007669"/>
    <property type="project" value="UniProtKB-KW"/>
</dbReference>
<comment type="function">
    <text evidence="11">Plays a role in repairing double-strand DNA breaks, probably involving stabilizing or processing branched DNA or blocked replication forks.</text>
</comment>
<dbReference type="NCBIfam" id="TIGR00416">
    <property type="entry name" value="sms"/>
    <property type="match status" value="1"/>
</dbReference>
<dbReference type="OrthoDB" id="9803906at2"/>
<evidence type="ECO:0000313" key="15">
    <source>
        <dbReference type="EMBL" id="REJ08763.1"/>
    </source>
</evidence>
<keyword evidence="5" id="KW-0378">Hydrolase</keyword>
<dbReference type="InterPro" id="IPR020588">
    <property type="entry name" value="RecA_ATP-bd"/>
</dbReference>
<dbReference type="InterPro" id="IPR003593">
    <property type="entry name" value="AAA+_ATPase"/>
</dbReference>
<dbReference type="SUPFAM" id="SSF54211">
    <property type="entry name" value="Ribosomal protein S5 domain 2-like"/>
    <property type="match status" value="1"/>
</dbReference>
<dbReference type="Pfam" id="PF13481">
    <property type="entry name" value="AAA_25"/>
    <property type="match status" value="1"/>
</dbReference>
<comment type="function">
    <text evidence="13">DNA-dependent ATPase involved in processing of recombination intermediates, plays a role in repairing DNA breaks. Stimulates the branch migration of RecA-mediated strand transfer reactions, allowing the 3' invading strand to extend heteroduplex DNA faster. Binds ssDNA in the presence of ADP but not other nucleotides, has ATPase activity that is stimulated by ssDNA and various branched DNA structures, but inhibited by SSB. Does not have RecA's homology-searching function.</text>
</comment>
<dbReference type="Gene3D" id="3.40.50.300">
    <property type="entry name" value="P-loop containing nucleotide triphosphate hydrolases"/>
    <property type="match status" value="1"/>
</dbReference>
<keyword evidence="2 11" id="KW-0547">Nucleotide-binding</keyword>
<evidence type="ECO:0000256" key="9">
    <source>
        <dbReference type="ARBA" id="ARBA00023125"/>
    </source>
</evidence>
<evidence type="ECO:0000259" key="14">
    <source>
        <dbReference type="PROSITE" id="PS50162"/>
    </source>
</evidence>
<dbReference type="AlphaFoldDB" id="A0A371NZK1"/>
<feature type="short sequence motif" description="RadA KNRFG motif" evidence="11">
    <location>
        <begin position="256"/>
        <end position="260"/>
    </location>
</feature>
<dbReference type="InterPro" id="IPR020568">
    <property type="entry name" value="Ribosomal_Su5_D2-typ_SF"/>
</dbReference>
<dbReference type="GO" id="GO:0003684">
    <property type="term" value="F:damaged DNA binding"/>
    <property type="evidence" value="ECO:0007669"/>
    <property type="project" value="InterPro"/>
</dbReference>
<sequence length="455" mass="48109">MASKRSAPPAFACTECGWTTAKWVGRCGECQQWGTVIEQAAQTGILRRIDAVAPAASRAARPITQIRTTDAPRRSSGVGEFDRVLGGGIVPGAAILLSGEPGVGKSTLLLEVAARAARGGRRVLYASAEESAAQVRLRAERTGALHDELYLASETDLATILGHIDEVQPQLVIVDSVQTVSSSLSDGAAGMPGQVREVASTLIRVAKERDLPIVIVGHVTKDGQVAGPRMLEHLVDVVCHFEGDRQTSLRFIRALKNRFGPTDEVGCFEMTGSGIAEVPDPSGLFLSQGAAEPGTCVAISLEGRRALPVEVQALTIAAKGPNPRRVVHGLDSSRVAMVLAILERRAGIKAGEVDVYVSTVGGVRFTEPAADLAIAIAVAGSIQQFSVPRTVAAVGELSLAGEVRPVTQAAQRRSEATRLGYEQVIDDRSKNLRAALTDVRARAASRRREDEIPAF</sequence>
<dbReference type="InterPro" id="IPR041166">
    <property type="entry name" value="Rubredoxin_2"/>
</dbReference>
<dbReference type="PROSITE" id="PS50162">
    <property type="entry name" value="RECA_2"/>
    <property type="match status" value="1"/>
</dbReference>
<reference evidence="15 16" key="1">
    <citation type="submission" date="2018-08" db="EMBL/GenBank/DDBJ databases">
        <title>Isolation, diversity and antifungal activity of Actinobacteria from cow dung.</title>
        <authorList>
            <person name="Ling L."/>
        </authorList>
    </citation>
    <scope>NUCLEOTIDE SEQUENCE [LARGE SCALE GENOMIC DNA]</scope>
    <source>
        <strain evidence="15 16">NEAU-LLE</strain>
    </source>
</reference>
<dbReference type="EMBL" id="QUAB01000005">
    <property type="protein sequence ID" value="REJ08763.1"/>
    <property type="molecule type" value="Genomic_DNA"/>
</dbReference>
<feature type="binding site" evidence="11">
    <location>
        <begin position="99"/>
        <end position="106"/>
    </location>
    <ligand>
        <name>ATP</name>
        <dbReference type="ChEBI" id="CHEBI:30616"/>
    </ligand>
</feature>
<comment type="similarity">
    <text evidence="11 13">Belongs to the RecA family. RadA subfamily.</text>
</comment>
<dbReference type="GO" id="GO:0005829">
    <property type="term" value="C:cytosol"/>
    <property type="evidence" value="ECO:0007669"/>
    <property type="project" value="TreeGrafter"/>
</dbReference>
<dbReference type="GO" id="GO:0000725">
    <property type="term" value="P:recombinational repair"/>
    <property type="evidence" value="ECO:0007669"/>
    <property type="project" value="UniProtKB-UniRule"/>
</dbReference>
<evidence type="ECO:0000256" key="10">
    <source>
        <dbReference type="ARBA" id="ARBA00023204"/>
    </source>
</evidence>
<protein>
    <recommendedName>
        <fullName evidence="11 12">DNA repair protein RadA</fullName>
    </recommendedName>
</protein>
<dbReference type="InterPro" id="IPR014721">
    <property type="entry name" value="Ribsml_uS5_D2-typ_fold_subgr"/>
</dbReference>
<keyword evidence="4 13" id="KW-0863">Zinc-finger</keyword>
<keyword evidence="3 11" id="KW-0227">DNA damage</keyword>
<dbReference type="Gene3D" id="3.30.230.10">
    <property type="match status" value="1"/>
</dbReference>
<dbReference type="HAMAP" id="MF_01498">
    <property type="entry name" value="RadA_bact"/>
    <property type="match status" value="1"/>
</dbReference>
<dbReference type="Pfam" id="PF13541">
    <property type="entry name" value="ChlI"/>
    <property type="match status" value="1"/>
</dbReference>
<dbReference type="InterPro" id="IPR004504">
    <property type="entry name" value="DNA_repair_RadA"/>
</dbReference>
<keyword evidence="10 11" id="KW-0234">DNA repair</keyword>
<dbReference type="PRINTS" id="PR01874">
    <property type="entry name" value="DNAREPAIRADA"/>
</dbReference>
<dbReference type="Pfam" id="PF18073">
    <property type="entry name" value="Zn_ribbon_LapB"/>
    <property type="match status" value="1"/>
</dbReference>
<dbReference type="GO" id="GO:0140664">
    <property type="term" value="F:ATP-dependent DNA damage sensor activity"/>
    <property type="evidence" value="ECO:0007669"/>
    <property type="project" value="InterPro"/>
</dbReference>
<dbReference type="GO" id="GO:0008270">
    <property type="term" value="F:zinc ion binding"/>
    <property type="evidence" value="ECO:0007669"/>
    <property type="project" value="UniProtKB-KW"/>
</dbReference>
<proteinExistence type="inferred from homology"/>
<comment type="domain">
    <text evidence="11">The middle region has homology to RecA with ATPase motifs including the RadA KNRFG motif, while the C-terminus is homologous to Lon protease.</text>
</comment>
<name>A0A371NZK1_9MICO</name>
<dbReference type="SUPFAM" id="SSF52540">
    <property type="entry name" value="P-loop containing nucleoside triphosphate hydrolases"/>
    <property type="match status" value="1"/>
</dbReference>
<organism evidence="15 16">
    <name type="scientific">Microbacterium bovistercoris</name>
    <dbReference type="NCBI Taxonomy" id="2293570"/>
    <lineage>
        <taxon>Bacteria</taxon>
        <taxon>Bacillati</taxon>
        <taxon>Actinomycetota</taxon>
        <taxon>Actinomycetes</taxon>
        <taxon>Micrococcales</taxon>
        <taxon>Microbacteriaceae</taxon>
        <taxon>Microbacterium</taxon>
    </lineage>
</organism>
<dbReference type="PANTHER" id="PTHR32472">
    <property type="entry name" value="DNA REPAIR PROTEIN RADA"/>
    <property type="match status" value="1"/>
</dbReference>
<dbReference type="PANTHER" id="PTHR32472:SF10">
    <property type="entry name" value="DNA REPAIR PROTEIN RADA-LIKE PROTEIN"/>
    <property type="match status" value="1"/>
</dbReference>
<feature type="domain" description="RecA family profile 1" evidence="14">
    <location>
        <begin position="70"/>
        <end position="219"/>
    </location>
</feature>
<dbReference type="GO" id="GO:0005524">
    <property type="term" value="F:ATP binding"/>
    <property type="evidence" value="ECO:0007669"/>
    <property type="project" value="UniProtKB-UniRule"/>
</dbReference>
<keyword evidence="16" id="KW-1185">Reference proteome</keyword>
<dbReference type="Proteomes" id="UP000262172">
    <property type="component" value="Unassembled WGS sequence"/>
</dbReference>
<evidence type="ECO:0000313" key="16">
    <source>
        <dbReference type="Proteomes" id="UP000262172"/>
    </source>
</evidence>
<keyword evidence="7 11" id="KW-0067">ATP-binding</keyword>
<keyword evidence="9 11" id="KW-0238">DNA-binding</keyword>
<evidence type="ECO:0000256" key="3">
    <source>
        <dbReference type="ARBA" id="ARBA00022763"/>
    </source>
</evidence>
<dbReference type="SMART" id="SM00382">
    <property type="entry name" value="AAA"/>
    <property type="match status" value="1"/>
</dbReference>
<accession>A0A371NZK1</accession>
<gene>
    <name evidence="11" type="primary">radA</name>
    <name evidence="15" type="ORF">DY023_00280</name>
</gene>
<comment type="caution">
    <text evidence="15">The sequence shown here is derived from an EMBL/GenBank/DDBJ whole genome shotgun (WGS) entry which is preliminary data.</text>
</comment>
<dbReference type="FunFam" id="3.40.50.300:FF:000050">
    <property type="entry name" value="DNA repair protein RadA"/>
    <property type="match status" value="1"/>
</dbReference>
<evidence type="ECO:0000256" key="8">
    <source>
        <dbReference type="ARBA" id="ARBA00023016"/>
    </source>
</evidence>
<evidence type="ECO:0000256" key="5">
    <source>
        <dbReference type="ARBA" id="ARBA00022801"/>
    </source>
</evidence>
<keyword evidence="6 13" id="KW-0862">Zinc</keyword>
<evidence type="ECO:0000256" key="1">
    <source>
        <dbReference type="ARBA" id="ARBA00022723"/>
    </source>
</evidence>
<dbReference type="CDD" id="cd01121">
    <property type="entry name" value="RadA_SMS_N"/>
    <property type="match status" value="1"/>
</dbReference>
<dbReference type="InterPro" id="IPR027417">
    <property type="entry name" value="P-loop_NTPase"/>
</dbReference>
<evidence type="ECO:0000256" key="11">
    <source>
        <dbReference type="HAMAP-Rule" id="MF_01498"/>
    </source>
</evidence>
<evidence type="ECO:0000256" key="4">
    <source>
        <dbReference type="ARBA" id="ARBA00022771"/>
    </source>
</evidence>
<feature type="region of interest" description="Lon-protease-like" evidence="11">
    <location>
        <begin position="354"/>
        <end position="455"/>
    </location>
</feature>
<evidence type="ECO:0000256" key="2">
    <source>
        <dbReference type="ARBA" id="ARBA00022741"/>
    </source>
</evidence>
<evidence type="ECO:0000256" key="12">
    <source>
        <dbReference type="NCBIfam" id="TIGR00416"/>
    </source>
</evidence>
<keyword evidence="1 11" id="KW-0479">Metal-binding</keyword>
<evidence type="ECO:0000256" key="7">
    <source>
        <dbReference type="ARBA" id="ARBA00022840"/>
    </source>
</evidence>
<evidence type="ECO:0000256" key="6">
    <source>
        <dbReference type="ARBA" id="ARBA00022833"/>
    </source>
</evidence>